<name>A0A381XD89_9ZZZZ</name>
<dbReference type="GO" id="GO:0008173">
    <property type="term" value="F:RNA methyltransferase activity"/>
    <property type="evidence" value="ECO:0007669"/>
    <property type="project" value="InterPro"/>
</dbReference>
<dbReference type="CDD" id="cd18094">
    <property type="entry name" value="SpoU-like_TrmL"/>
    <property type="match status" value="1"/>
</dbReference>
<organism evidence="7">
    <name type="scientific">marine metagenome</name>
    <dbReference type="NCBI Taxonomy" id="408172"/>
    <lineage>
        <taxon>unclassified sequences</taxon>
        <taxon>metagenomes</taxon>
        <taxon>ecological metagenomes</taxon>
    </lineage>
</organism>
<dbReference type="Pfam" id="PF00588">
    <property type="entry name" value="SpoU_methylase"/>
    <property type="match status" value="1"/>
</dbReference>
<keyword evidence="5" id="KW-0819">tRNA processing</keyword>
<dbReference type="PANTHER" id="PTHR42971">
    <property type="entry name" value="TRNA (CYTIDINE(34)-2'-O)-METHYLTRANSFERASE"/>
    <property type="match status" value="1"/>
</dbReference>
<dbReference type="PIRSF" id="PIRSF029256">
    <property type="entry name" value="SpoU_TrmH_prd"/>
    <property type="match status" value="1"/>
</dbReference>
<evidence type="ECO:0000313" key="7">
    <source>
        <dbReference type="EMBL" id="SVA62696.1"/>
    </source>
</evidence>
<evidence type="ECO:0000256" key="5">
    <source>
        <dbReference type="ARBA" id="ARBA00022694"/>
    </source>
</evidence>
<dbReference type="PANTHER" id="PTHR42971:SF1">
    <property type="entry name" value="TRNA (CYTIDINE(34)-2'-O)-METHYLTRANSFERASE"/>
    <property type="match status" value="1"/>
</dbReference>
<gene>
    <name evidence="7" type="ORF">METZ01_LOCUS115550</name>
</gene>
<dbReference type="Gene3D" id="3.40.1280.10">
    <property type="match status" value="1"/>
</dbReference>
<keyword evidence="4" id="KW-0949">S-adenosyl-L-methionine</keyword>
<keyword evidence="1" id="KW-0963">Cytoplasm</keyword>
<dbReference type="InterPro" id="IPR016914">
    <property type="entry name" value="TrmL"/>
</dbReference>
<keyword evidence="3" id="KW-0808">Transferase</keyword>
<evidence type="ECO:0000256" key="3">
    <source>
        <dbReference type="ARBA" id="ARBA00022679"/>
    </source>
</evidence>
<feature type="domain" description="tRNA/rRNA methyltransferase SpoU type" evidence="6">
    <location>
        <begin position="2"/>
        <end position="137"/>
    </location>
</feature>
<dbReference type="SUPFAM" id="SSF75217">
    <property type="entry name" value="alpha/beta knot"/>
    <property type="match status" value="1"/>
</dbReference>
<evidence type="ECO:0000256" key="2">
    <source>
        <dbReference type="ARBA" id="ARBA00022603"/>
    </source>
</evidence>
<evidence type="ECO:0000259" key="6">
    <source>
        <dbReference type="Pfam" id="PF00588"/>
    </source>
</evidence>
<proteinExistence type="inferred from homology"/>
<dbReference type="GO" id="GO:0002130">
    <property type="term" value="P:wobble position ribose methylation"/>
    <property type="evidence" value="ECO:0007669"/>
    <property type="project" value="TreeGrafter"/>
</dbReference>
<sequence>MNLAIFQPDIPQNTGAIIRTCACFNVSLDIIHPASFALSEKSLNRVAMDYIDKLNIKEHNSWSDYKEKINGRIVLLSTHGKIKHTSFKFHMNDNLLVGRESAGVPDYVHSEVDEIIRIPMNKNTRSLNVSIASAIVMSEANRQLNLI</sequence>
<dbReference type="HAMAP" id="MF_01885">
    <property type="entry name" value="tRNA_methyltr_TrmL"/>
    <property type="match status" value="1"/>
</dbReference>
<dbReference type="EMBL" id="UINC01014754">
    <property type="protein sequence ID" value="SVA62696.1"/>
    <property type="molecule type" value="Genomic_DNA"/>
</dbReference>
<dbReference type="InterPro" id="IPR029028">
    <property type="entry name" value="Alpha/beta_knot_MTases"/>
</dbReference>
<reference evidence="7" key="1">
    <citation type="submission" date="2018-05" db="EMBL/GenBank/DDBJ databases">
        <authorList>
            <person name="Lanie J.A."/>
            <person name="Ng W.-L."/>
            <person name="Kazmierczak K.M."/>
            <person name="Andrzejewski T.M."/>
            <person name="Davidsen T.M."/>
            <person name="Wayne K.J."/>
            <person name="Tettelin H."/>
            <person name="Glass J.I."/>
            <person name="Rusch D."/>
            <person name="Podicherti R."/>
            <person name="Tsui H.-C.T."/>
            <person name="Winkler M.E."/>
        </authorList>
    </citation>
    <scope>NUCLEOTIDE SEQUENCE</scope>
</reference>
<evidence type="ECO:0000256" key="4">
    <source>
        <dbReference type="ARBA" id="ARBA00022691"/>
    </source>
</evidence>
<dbReference type="GO" id="GO:0003723">
    <property type="term" value="F:RNA binding"/>
    <property type="evidence" value="ECO:0007669"/>
    <property type="project" value="InterPro"/>
</dbReference>
<protein>
    <recommendedName>
        <fullName evidence="6">tRNA/rRNA methyltransferase SpoU type domain-containing protein</fullName>
    </recommendedName>
</protein>
<accession>A0A381XD89</accession>
<dbReference type="InterPro" id="IPR001537">
    <property type="entry name" value="SpoU_MeTrfase"/>
</dbReference>
<keyword evidence="2" id="KW-0489">Methyltransferase</keyword>
<dbReference type="AlphaFoldDB" id="A0A381XD89"/>
<evidence type="ECO:0000256" key="1">
    <source>
        <dbReference type="ARBA" id="ARBA00022490"/>
    </source>
</evidence>
<dbReference type="InterPro" id="IPR029026">
    <property type="entry name" value="tRNA_m1G_MTases_N"/>
</dbReference>